<dbReference type="EMBL" id="LJOW01000043">
    <property type="protein sequence ID" value="OBQ43758.1"/>
    <property type="molecule type" value="Genomic_DNA"/>
</dbReference>
<proteinExistence type="predicted"/>
<comment type="caution">
    <text evidence="1">The sequence shown here is derived from an EMBL/GenBank/DDBJ whole genome shotgun (WGS) entry which is preliminary data.</text>
</comment>
<evidence type="ECO:0008006" key="3">
    <source>
        <dbReference type="Google" id="ProtNLM"/>
    </source>
</evidence>
<organism evidence="1 2">
    <name type="scientific">Aphanizomenon flos-aquae WA102</name>
    <dbReference type="NCBI Taxonomy" id="1710896"/>
    <lineage>
        <taxon>Bacteria</taxon>
        <taxon>Bacillati</taxon>
        <taxon>Cyanobacteriota</taxon>
        <taxon>Cyanophyceae</taxon>
        <taxon>Nostocales</taxon>
        <taxon>Aphanizomenonaceae</taxon>
        <taxon>Aphanizomenon</taxon>
    </lineage>
</organism>
<sequence>MKYMNYQKIAFVLILVVGMGLFDIKSADAKNAFIKAPITTNSPDITQSSSFTIAQITEASYPLYGSWKLTYSVNGTVYKGYLIMRGYYGDLRVSYFDPEIRKKATIDQKMKLMSSSQGLVLLGYNPVYAGTSISHPTYAADNFVFAVQPDGSLVAFTCDDEKRCSSVDMEFVK</sequence>
<accession>A0A1B7X323</accession>
<reference evidence="1 2" key="1">
    <citation type="submission" date="2015-09" db="EMBL/GenBank/DDBJ databases">
        <title>Aphanizomenon flos-aquae WA102.</title>
        <authorList>
            <person name="Driscoll C."/>
        </authorList>
    </citation>
    <scope>NUCLEOTIDE SEQUENCE [LARGE SCALE GENOMIC DNA]</scope>
    <source>
        <strain evidence="1">WA102</strain>
    </source>
</reference>
<name>A0A1B7X323_APHFL</name>
<protein>
    <recommendedName>
        <fullName evidence="3">RDD domain-containing protein</fullName>
    </recommendedName>
</protein>
<dbReference type="Proteomes" id="UP000092093">
    <property type="component" value="Unassembled WGS sequence"/>
</dbReference>
<dbReference type="AlphaFoldDB" id="A0A1B7X323"/>
<evidence type="ECO:0000313" key="2">
    <source>
        <dbReference type="Proteomes" id="UP000092093"/>
    </source>
</evidence>
<gene>
    <name evidence="1" type="ORF">AN484_10630</name>
</gene>
<dbReference type="PATRIC" id="fig|1710896.3.peg.211"/>
<evidence type="ECO:0000313" key="1">
    <source>
        <dbReference type="EMBL" id="OBQ43758.1"/>
    </source>
</evidence>